<dbReference type="Proteomes" id="UP000001819">
    <property type="component" value="Chromosome 4"/>
</dbReference>
<dbReference type="RefSeq" id="XP_001355742.4">
    <property type="nucleotide sequence ID" value="XM_001355706.4"/>
</dbReference>
<dbReference type="AlphaFoldDB" id="A0A6I8UHT9"/>
<accession>A0A6I8UHT9</accession>
<evidence type="ECO:0000313" key="2">
    <source>
        <dbReference type="RefSeq" id="XP_001355742.4"/>
    </source>
</evidence>
<dbReference type="InParanoid" id="A0A6I8UHT9"/>
<evidence type="ECO:0000313" key="1">
    <source>
        <dbReference type="Proteomes" id="UP000001819"/>
    </source>
</evidence>
<keyword evidence="1" id="KW-1185">Reference proteome</keyword>
<proteinExistence type="predicted"/>
<dbReference type="KEGG" id="dpo:4816218"/>
<gene>
    <name evidence="2" type="primary">LOC4816218</name>
</gene>
<dbReference type="ExpressionAtlas" id="A0A6I8UHT9">
    <property type="expression patterns" value="baseline"/>
</dbReference>
<name>A0A6I8UHT9_DROPS</name>
<protein>
    <submittedName>
        <fullName evidence="2">Uncharacterized protein</fullName>
    </submittedName>
</protein>
<sequence>MLYIFAVESKLLAKMRYSLIVAVALAALSLGSAAPPQSQYAIIAQFFKYAEVIREVQLDNMLDITLEFVDQVVRSVPANNRGPGTEALQSYLDRGRVVRQTGSLKQKFDHVYGLQAVFEGLQGQLNPESPEAQVIAVNILGLLGVASDFAIEDGKFYNNFVEGSTLMKAKLSTSTVNSEQDLFSAIAEYTDSEFTQHEPLLERVLSFRNRY</sequence>
<reference evidence="2" key="1">
    <citation type="submission" date="2025-08" db="UniProtKB">
        <authorList>
            <consortium name="RefSeq"/>
        </authorList>
    </citation>
    <scope>IDENTIFICATION</scope>
    <source>
        <strain evidence="2">MV-25-SWS-2005</strain>
        <tissue evidence="2">Whole body</tissue>
    </source>
</reference>
<organism evidence="1 2">
    <name type="scientific">Drosophila pseudoobscura pseudoobscura</name>
    <name type="common">Fruit fly</name>
    <dbReference type="NCBI Taxonomy" id="46245"/>
    <lineage>
        <taxon>Eukaryota</taxon>
        <taxon>Metazoa</taxon>
        <taxon>Ecdysozoa</taxon>
        <taxon>Arthropoda</taxon>
        <taxon>Hexapoda</taxon>
        <taxon>Insecta</taxon>
        <taxon>Pterygota</taxon>
        <taxon>Neoptera</taxon>
        <taxon>Endopterygota</taxon>
        <taxon>Diptera</taxon>
        <taxon>Brachycera</taxon>
        <taxon>Muscomorpha</taxon>
        <taxon>Ephydroidea</taxon>
        <taxon>Drosophilidae</taxon>
        <taxon>Drosophila</taxon>
        <taxon>Sophophora</taxon>
    </lineage>
</organism>